<evidence type="ECO:0000256" key="1">
    <source>
        <dbReference type="SAM" id="MobiDB-lite"/>
    </source>
</evidence>
<protein>
    <submittedName>
        <fullName evidence="3">PASTA protein</fullName>
    </submittedName>
</protein>
<organism evidence="3">
    <name type="scientific">uncultured Nocardiopsis sp</name>
    <dbReference type="NCBI Taxonomy" id="206104"/>
    <lineage>
        <taxon>Bacteria</taxon>
        <taxon>Bacillati</taxon>
        <taxon>Actinomycetota</taxon>
        <taxon>Actinomycetes</taxon>
        <taxon>Streptosporangiales</taxon>
        <taxon>Nocardiopsidaceae</taxon>
        <taxon>Nocardiopsis</taxon>
        <taxon>environmental samples</taxon>
    </lineage>
</organism>
<accession>A0A060C9S5</accession>
<feature type="non-terminal residue" evidence="3">
    <location>
        <position position="158"/>
    </location>
</feature>
<feature type="domain" description="PASTA" evidence="2">
    <location>
        <begin position="68"/>
        <end position="146"/>
    </location>
</feature>
<evidence type="ECO:0000259" key="2">
    <source>
        <dbReference type="PROSITE" id="PS51178"/>
    </source>
</evidence>
<reference evidence="3" key="1">
    <citation type="journal article" date="2013" name="Environ. Microbiol.">
        <title>Seasonally variable intestinal metagenomes of the red palm weevil (Rhynchophorus ferrugineus).</title>
        <authorList>
            <person name="Jia S."/>
            <person name="Zhang X."/>
            <person name="Zhang G."/>
            <person name="Yin A."/>
            <person name="Zhang S."/>
            <person name="Li F."/>
            <person name="Wang L."/>
            <person name="Zhao D."/>
            <person name="Yun Q."/>
            <person name="Tala"/>
            <person name="Wang J."/>
            <person name="Sun G."/>
            <person name="Baabdullah M."/>
            <person name="Yu X."/>
            <person name="Hu S."/>
            <person name="Al-Mssallem I.S."/>
            <person name="Yu J."/>
        </authorList>
    </citation>
    <scope>NUCLEOTIDE SEQUENCE</scope>
</reference>
<dbReference type="CDD" id="cd06577">
    <property type="entry name" value="PASTA_pknB"/>
    <property type="match status" value="2"/>
</dbReference>
<feature type="compositionally biased region" description="Polar residues" evidence="1">
    <location>
        <begin position="10"/>
        <end position="19"/>
    </location>
</feature>
<dbReference type="SMART" id="SM00740">
    <property type="entry name" value="PASTA"/>
    <property type="match status" value="2"/>
</dbReference>
<proteinExistence type="predicted"/>
<feature type="region of interest" description="Disordered" evidence="1">
    <location>
        <begin position="104"/>
        <end position="158"/>
    </location>
</feature>
<dbReference type="InterPro" id="IPR005543">
    <property type="entry name" value="PASTA_dom"/>
</dbReference>
<dbReference type="AlphaFoldDB" id="A0A060C9S5"/>
<dbReference type="PROSITE" id="PS51178">
    <property type="entry name" value="PASTA"/>
    <property type="match status" value="2"/>
</dbReference>
<dbReference type="Pfam" id="PF03793">
    <property type="entry name" value="PASTA"/>
    <property type="match status" value="2"/>
</dbReference>
<feature type="domain" description="PASTA" evidence="2">
    <location>
        <begin position="1"/>
        <end position="64"/>
    </location>
</feature>
<feature type="region of interest" description="Disordered" evidence="1">
    <location>
        <begin position="1"/>
        <end position="42"/>
    </location>
</feature>
<feature type="compositionally biased region" description="Basic and acidic residues" evidence="1">
    <location>
        <begin position="149"/>
        <end position="158"/>
    </location>
</feature>
<dbReference type="Gene3D" id="3.30.10.20">
    <property type="match status" value="2"/>
</dbReference>
<feature type="compositionally biased region" description="Pro residues" evidence="1">
    <location>
        <begin position="130"/>
        <end position="139"/>
    </location>
</feature>
<evidence type="ECO:0000313" key="3">
    <source>
        <dbReference type="EMBL" id="AIA91959.1"/>
    </source>
</evidence>
<name>A0A060C9S5_9ACTN</name>
<dbReference type="EMBL" id="KF124641">
    <property type="protein sequence ID" value="AIA91959.1"/>
    <property type="molecule type" value="Genomic_DNA"/>
</dbReference>
<sequence>MTVPDVAGMTQDQARSTLESAGLTVGNVSTSDDASQDKDHVISTNPAIGKSVKKGDSIALVVASGNVSVPSGLVGSSQSEAVAAIQAVGLQTNVVAQYNDDAASGTVFGVSPDEGTKTAKGQTSRSTSPRAPPRPPLPPLVVTLAEPTPRSERPPPVR</sequence>